<accession>A0A645IQ14</accession>
<dbReference type="InterPro" id="IPR000715">
    <property type="entry name" value="Glycosyl_transferase_4"/>
</dbReference>
<feature type="transmembrane region" description="Helical" evidence="6">
    <location>
        <begin position="93"/>
        <end position="112"/>
    </location>
</feature>
<keyword evidence="4 6" id="KW-1133">Transmembrane helix</keyword>
<dbReference type="PANTHER" id="PTHR22926:SF5">
    <property type="entry name" value="PHOSPHO-N-ACETYLMURAMOYL-PENTAPEPTIDE-TRANSFERASE HOMOLOG"/>
    <property type="match status" value="1"/>
</dbReference>
<keyword evidence="2 7" id="KW-0808">Transferase</keyword>
<dbReference type="GO" id="GO:0071555">
    <property type="term" value="P:cell wall organization"/>
    <property type="evidence" value="ECO:0007669"/>
    <property type="project" value="TreeGrafter"/>
</dbReference>
<evidence type="ECO:0000256" key="3">
    <source>
        <dbReference type="ARBA" id="ARBA00022692"/>
    </source>
</evidence>
<keyword evidence="5 6" id="KW-0472">Membrane</keyword>
<comment type="subcellular location">
    <subcellularLocation>
        <location evidence="1">Membrane</location>
        <topology evidence="1">Multi-pass membrane protein</topology>
    </subcellularLocation>
</comment>
<name>A0A645IQ14_9ZZZZ</name>
<dbReference type="EMBL" id="VSSQ01114617">
    <property type="protein sequence ID" value="MPN50434.1"/>
    <property type="molecule type" value="Genomic_DNA"/>
</dbReference>
<evidence type="ECO:0000256" key="5">
    <source>
        <dbReference type="ARBA" id="ARBA00023136"/>
    </source>
</evidence>
<evidence type="ECO:0000256" key="6">
    <source>
        <dbReference type="SAM" id="Phobius"/>
    </source>
</evidence>
<dbReference type="AlphaFoldDB" id="A0A645IQ14"/>
<protein>
    <submittedName>
        <fullName evidence="7">Phospho-N-acetylmuramoyl-pentapeptide-transferase</fullName>
        <ecNumber evidence="7">2.7.8.13</ecNumber>
    </submittedName>
</protein>
<evidence type="ECO:0000256" key="4">
    <source>
        <dbReference type="ARBA" id="ARBA00022989"/>
    </source>
</evidence>
<evidence type="ECO:0000256" key="2">
    <source>
        <dbReference type="ARBA" id="ARBA00022679"/>
    </source>
</evidence>
<dbReference type="Pfam" id="PF00953">
    <property type="entry name" value="Glycos_transf_4"/>
    <property type="match status" value="1"/>
</dbReference>
<dbReference type="PANTHER" id="PTHR22926">
    <property type="entry name" value="PHOSPHO-N-ACETYLMURAMOYL-PENTAPEPTIDE-TRANSFERASE"/>
    <property type="match status" value="1"/>
</dbReference>
<dbReference type="EC" id="2.7.8.13" evidence="7"/>
<evidence type="ECO:0000256" key="1">
    <source>
        <dbReference type="ARBA" id="ARBA00004141"/>
    </source>
</evidence>
<sequence length="114" mass="12292">MAGVCLGFLFFNRYPAKVFMGDTGSLALGGALVICAVLTKTEIILIFIGGVFLIEAISVMLQVASFKLTGKRIIKMSPLHHHFELSGWRETKVVIVFWLAGAVLGVLGLLIATL</sequence>
<organism evidence="7">
    <name type="scientific">bioreactor metagenome</name>
    <dbReference type="NCBI Taxonomy" id="1076179"/>
    <lineage>
        <taxon>unclassified sequences</taxon>
        <taxon>metagenomes</taxon>
        <taxon>ecological metagenomes</taxon>
    </lineage>
</organism>
<keyword evidence="3 6" id="KW-0812">Transmembrane</keyword>
<feature type="transmembrane region" description="Helical" evidence="6">
    <location>
        <begin position="44"/>
        <end position="66"/>
    </location>
</feature>
<reference evidence="7" key="1">
    <citation type="submission" date="2019-08" db="EMBL/GenBank/DDBJ databases">
        <authorList>
            <person name="Kucharzyk K."/>
            <person name="Murdoch R.W."/>
            <person name="Higgins S."/>
            <person name="Loffler F."/>
        </authorList>
    </citation>
    <scope>NUCLEOTIDE SEQUENCE</scope>
</reference>
<dbReference type="GO" id="GO:0044038">
    <property type="term" value="P:cell wall macromolecule biosynthetic process"/>
    <property type="evidence" value="ECO:0007669"/>
    <property type="project" value="TreeGrafter"/>
</dbReference>
<dbReference type="GO" id="GO:0005886">
    <property type="term" value="C:plasma membrane"/>
    <property type="evidence" value="ECO:0007669"/>
    <property type="project" value="TreeGrafter"/>
</dbReference>
<evidence type="ECO:0000313" key="7">
    <source>
        <dbReference type="EMBL" id="MPN50434.1"/>
    </source>
</evidence>
<gene>
    <name evidence="7" type="primary">mraY_56</name>
    <name evidence="7" type="ORF">SDC9_198061</name>
</gene>
<dbReference type="GO" id="GO:0016780">
    <property type="term" value="F:phosphotransferase activity, for other substituted phosphate groups"/>
    <property type="evidence" value="ECO:0007669"/>
    <property type="project" value="InterPro"/>
</dbReference>
<proteinExistence type="predicted"/>
<comment type="caution">
    <text evidence="7">The sequence shown here is derived from an EMBL/GenBank/DDBJ whole genome shotgun (WGS) entry which is preliminary data.</text>
</comment>